<proteinExistence type="inferred from homology"/>
<keyword evidence="4" id="KW-0378">Hydrolase</keyword>
<name>A0A9P6ZTY7_9AGAM</name>
<dbReference type="SMART" id="SM01011">
    <property type="entry name" value="AMP_N"/>
    <property type="match status" value="1"/>
</dbReference>
<evidence type="ECO:0000256" key="5">
    <source>
        <dbReference type="ARBA" id="ARBA00023211"/>
    </source>
</evidence>
<sequence>MITGKKEGWAGQVHASAAEVKNNPSHYGQLLFQPHLHLSKTVRPNELPPGIPSEGYARHWKELMVGLPSNSVVILMAARVTYMIGRLHQVCADTLPNIVAASYKGRQGADLQYLPGFEEPDSAVVLGMELTFFIRLGLTSYQRRMHLRVYRLTLFSNGKDSAKEKWDGPRTGFDADDALTIKAFPAQLRSMISLNSNVYIDLPQSPHNNGRSTITSETVVESLSSSQRKPLAHLIAQLRVFKSVCEQQTMHFTRSGISESALAAHLEYLCSRLDSQLPAYVPIVESLAGQMHSLYTTLTNQVVQDGEMILMDAGCNYNSHIRSQRFLTASQKELYSVVLSAQKALEGLCTEAEGLSIHDLHRKSCDLLRQELKQITGDLERVLYPHFLSHPFGIGMNFLDLHESSCSDTGGPLKAGMVTTFRKHFHDIGIRIEDEVLVGEKHPVALSVSAPKEIAGVEGACQ</sequence>
<comment type="caution">
    <text evidence="7">The sequence shown here is derived from an EMBL/GenBank/DDBJ whole genome shotgun (WGS) entry which is preliminary data.</text>
</comment>
<dbReference type="PANTHER" id="PTHR43226">
    <property type="entry name" value="XAA-PRO AMINOPEPTIDASE 3"/>
    <property type="match status" value="1"/>
</dbReference>
<dbReference type="GO" id="GO:0070006">
    <property type="term" value="F:metalloaminopeptidase activity"/>
    <property type="evidence" value="ECO:0007669"/>
    <property type="project" value="InterPro"/>
</dbReference>
<organism evidence="7 8">
    <name type="scientific">Suillus placidus</name>
    <dbReference type="NCBI Taxonomy" id="48579"/>
    <lineage>
        <taxon>Eukaryota</taxon>
        <taxon>Fungi</taxon>
        <taxon>Dikarya</taxon>
        <taxon>Basidiomycota</taxon>
        <taxon>Agaricomycotina</taxon>
        <taxon>Agaricomycetes</taxon>
        <taxon>Agaricomycetidae</taxon>
        <taxon>Boletales</taxon>
        <taxon>Suillineae</taxon>
        <taxon>Suillaceae</taxon>
        <taxon>Suillus</taxon>
    </lineage>
</organism>
<evidence type="ECO:0000256" key="3">
    <source>
        <dbReference type="ARBA" id="ARBA00022723"/>
    </source>
</evidence>
<feature type="domain" description="Aminopeptidase P N-terminal" evidence="6">
    <location>
        <begin position="51"/>
        <end position="209"/>
    </location>
</feature>
<keyword evidence="3" id="KW-0479">Metal-binding</keyword>
<evidence type="ECO:0000256" key="4">
    <source>
        <dbReference type="ARBA" id="ARBA00022801"/>
    </source>
</evidence>
<reference evidence="7" key="1">
    <citation type="journal article" date="2020" name="New Phytol.">
        <title>Comparative genomics reveals dynamic genome evolution in host specialist ectomycorrhizal fungi.</title>
        <authorList>
            <person name="Lofgren L.A."/>
            <person name="Nguyen N.H."/>
            <person name="Vilgalys R."/>
            <person name="Ruytinx J."/>
            <person name="Liao H.L."/>
            <person name="Branco S."/>
            <person name="Kuo A."/>
            <person name="LaButti K."/>
            <person name="Lipzen A."/>
            <person name="Andreopoulos W."/>
            <person name="Pangilinan J."/>
            <person name="Riley R."/>
            <person name="Hundley H."/>
            <person name="Na H."/>
            <person name="Barry K."/>
            <person name="Grigoriev I.V."/>
            <person name="Stajich J.E."/>
            <person name="Kennedy P.G."/>
        </authorList>
    </citation>
    <scope>NUCLEOTIDE SEQUENCE</scope>
    <source>
        <strain evidence="7">DOB743</strain>
    </source>
</reference>
<dbReference type="Pfam" id="PF00557">
    <property type="entry name" value="Peptidase_M24"/>
    <property type="match status" value="1"/>
</dbReference>
<dbReference type="PANTHER" id="PTHR43226:SF4">
    <property type="entry name" value="XAA-PRO AMINOPEPTIDASE 3"/>
    <property type="match status" value="1"/>
</dbReference>
<evidence type="ECO:0000313" key="8">
    <source>
        <dbReference type="Proteomes" id="UP000714275"/>
    </source>
</evidence>
<comment type="cofactor">
    <cofactor evidence="1">
        <name>Mn(2+)</name>
        <dbReference type="ChEBI" id="CHEBI:29035"/>
    </cofactor>
</comment>
<dbReference type="InterPro" id="IPR052433">
    <property type="entry name" value="X-Pro_dipept-like"/>
</dbReference>
<dbReference type="InterPro" id="IPR007865">
    <property type="entry name" value="Aminopep_P_N"/>
</dbReference>
<evidence type="ECO:0000259" key="6">
    <source>
        <dbReference type="SMART" id="SM01011"/>
    </source>
</evidence>
<evidence type="ECO:0000256" key="1">
    <source>
        <dbReference type="ARBA" id="ARBA00001936"/>
    </source>
</evidence>
<dbReference type="GO" id="GO:0005739">
    <property type="term" value="C:mitochondrion"/>
    <property type="evidence" value="ECO:0007669"/>
    <property type="project" value="TreeGrafter"/>
</dbReference>
<dbReference type="Gene3D" id="3.40.350.10">
    <property type="entry name" value="Creatinase/prolidase N-terminal domain"/>
    <property type="match status" value="1"/>
</dbReference>
<protein>
    <submittedName>
        <fullName evidence="7">Peptidase M24</fullName>
    </submittedName>
</protein>
<dbReference type="Pfam" id="PF05195">
    <property type="entry name" value="AMP_N"/>
    <property type="match status" value="1"/>
</dbReference>
<dbReference type="Gene3D" id="3.90.230.10">
    <property type="entry name" value="Creatinase/methionine aminopeptidase superfamily"/>
    <property type="match status" value="1"/>
</dbReference>
<accession>A0A9P6ZTY7</accession>
<evidence type="ECO:0000313" key="7">
    <source>
        <dbReference type="EMBL" id="KAG1776709.1"/>
    </source>
</evidence>
<evidence type="ECO:0000256" key="2">
    <source>
        <dbReference type="ARBA" id="ARBA00008766"/>
    </source>
</evidence>
<dbReference type="SUPFAM" id="SSF53092">
    <property type="entry name" value="Creatinase/prolidase N-terminal domain"/>
    <property type="match status" value="1"/>
</dbReference>
<keyword evidence="8" id="KW-1185">Reference proteome</keyword>
<comment type="similarity">
    <text evidence="2">Belongs to the peptidase M24B family.</text>
</comment>
<dbReference type="InterPro" id="IPR036005">
    <property type="entry name" value="Creatinase/aminopeptidase-like"/>
</dbReference>
<dbReference type="SUPFAM" id="SSF55920">
    <property type="entry name" value="Creatinase/aminopeptidase"/>
    <property type="match status" value="1"/>
</dbReference>
<dbReference type="AlphaFoldDB" id="A0A9P6ZTY7"/>
<dbReference type="OrthoDB" id="4215474at2759"/>
<dbReference type="GO" id="GO:0030145">
    <property type="term" value="F:manganese ion binding"/>
    <property type="evidence" value="ECO:0007669"/>
    <property type="project" value="InterPro"/>
</dbReference>
<dbReference type="InterPro" id="IPR000994">
    <property type="entry name" value="Pept_M24"/>
</dbReference>
<keyword evidence="5" id="KW-0464">Manganese</keyword>
<gene>
    <name evidence="7" type="ORF">EV702DRAFT_1179854</name>
</gene>
<dbReference type="InterPro" id="IPR029149">
    <property type="entry name" value="Creatin/AminoP/Spt16_N"/>
</dbReference>
<dbReference type="GO" id="GO:0006508">
    <property type="term" value="P:proteolysis"/>
    <property type="evidence" value="ECO:0007669"/>
    <property type="project" value="TreeGrafter"/>
</dbReference>
<dbReference type="EMBL" id="JABBWD010000025">
    <property type="protein sequence ID" value="KAG1776709.1"/>
    <property type="molecule type" value="Genomic_DNA"/>
</dbReference>
<dbReference type="Proteomes" id="UP000714275">
    <property type="component" value="Unassembled WGS sequence"/>
</dbReference>